<dbReference type="RefSeq" id="WP_111374035.1">
    <property type="nucleotide sequence ID" value="NZ_CP029480.1"/>
</dbReference>
<gene>
    <name evidence="1" type="ORF">DJ013_21765</name>
</gene>
<dbReference type="Proteomes" id="UP000249873">
    <property type="component" value="Chromosome"/>
</dbReference>
<dbReference type="GO" id="GO:0110001">
    <property type="term" value="C:toxin-antitoxin complex"/>
    <property type="evidence" value="ECO:0007669"/>
    <property type="project" value="InterPro"/>
</dbReference>
<dbReference type="InterPro" id="IPR018669">
    <property type="entry name" value="Toxin_HigB"/>
</dbReference>
<dbReference type="KEGG" id="als:DJ013_21765"/>
<dbReference type="OrthoDB" id="9799912at2"/>
<name>A0A2Z4GI60_9BACT</name>
<evidence type="ECO:0000313" key="2">
    <source>
        <dbReference type="Proteomes" id="UP000249873"/>
    </source>
</evidence>
<dbReference type="GO" id="GO:0004519">
    <property type="term" value="F:endonuclease activity"/>
    <property type="evidence" value="ECO:0007669"/>
    <property type="project" value="InterPro"/>
</dbReference>
<dbReference type="GO" id="GO:0003723">
    <property type="term" value="F:RNA binding"/>
    <property type="evidence" value="ECO:0007669"/>
    <property type="project" value="InterPro"/>
</dbReference>
<dbReference type="EMBL" id="CP029480">
    <property type="protein sequence ID" value="AWW00669.1"/>
    <property type="molecule type" value="Genomic_DNA"/>
</dbReference>
<dbReference type="Pfam" id="PF09907">
    <property type="entry name" value="HigB_toxin"/>
    <property type="match status" value="1"/>
</dbReference>
<protein>
    <submittedName>
        <fullName evidence="1">Addiction module toxin RelE</fullName>
    </submittedName>
</protein>
<proteinExistence type="predicted"/>
<organism evidence="1 2">
    <name type="scientific">Arcticibacterium luteifluviistationis</name>
    <dbReference type="NCBI Taxonomy" id="1784714"/>
    <lineage>
        <taxon>Bacteria</taxon>
        <taxon>Pseudomonadati</taxon>
        <taxon>Bacteroidota</taxon>
        <taxon>Cytophagia</taxon>
        <taxon>Cytophagales</taxon>
        <taxon>Leadbetterellaceae</taxon>
        <taxon>Arcticibacterium</taxon>
    </lineage>
</organism>
<dbReference type="AlphaFoldDB" id="A0A2Z4GI60"/>
<sequence length="103" mass="12351">MFNIINRRTILHYCTMYLKAKNALLEWYHEVKSAEFESFQELKQSYGSASIVGDDRVVFNLMGNQFRLVVRFVFPFKTVQIKWFGTHKEYDKIDVTTIKFKKK</sequence>
<keyword evidence="2" id="KW-1185">Reference proteome</keyword>
<evidence type="ECO:0000313" key="1">
    <source>
        <dbReference type="EMBL" id="AWW00669.1"/>
    </source>
</evidence>
<reference evidence="1 2" key="1">
    <citation type="submission" date="2018-05" db="EMBL/GenBank/DDBJ databases">
        <title>Complete genome sequence of Arcticibacterium luteifluviistationis SM1504T, a cytophagaceae bacterium isolated from Arctic surface seawater.</title>
        <authorList>
            <person name="Li Y."/>
            <person name="Qin Q.-L."/>
        </authorList>
    </citation>
    <scope>NUCLEOTIDE SEQUENCE [LARGE SCALE GENOMIC DNA]</scope>
    <source>
        <strain evidence="1 2">SM1504</strain>
    </source>
</reference>
<accession>A0A2Z4GI60</accession>